<feature type="transmembrane region" description="Helical" evidence="11">
    <location>
        <begin position="329"/>
        <end position="353"/>
    </location>
</feature>
<evidence type="ECO:0000256" key="11">
    <source>
        <dbReference type="SAM" id="Phobius"/>
    </source>
</evidence>
<evidence type="ECO:0000256" key="7">
    <source>
        <dbReference type="ARBA" id="ARBA00023065"/>
    </source>
</evidence>
<keyword evidence="6 11" id="KW-1133">Transmembrane helix</keyword>
<evidence type="ECO:0000313" key="12">
    <source>
        <dbReference type="EMBL" id="PYH43170.1"/>
    </source>
</evidence>
<feature type="transmembrane region" description="Helical" evidence="11">
    <location>
        <begin position="257"/>
        <end position="279"/>
    </location>
</feature>
<dbReference type="AlphaFoldDB" id="A0A318ZHK1"/>
<feature type="compositionally biased region" description="Acidic residues" evidence="10">
    <location>
        <begin position="782"/>
        <end position="805"/>
    </location>
</feature>
<dbReference type="RefSeq" id="XP_025429152.1">
    <property type="nucleotide sequence ID" value="XM_025577544.1"/>
</dbReference>
<accession>A0A318ZHK1</accession>
<keyword evidence="9" id="KW-0175">Coiled coil</keyword>
<dbReference type="EMBL" id="KZ821246">
    <property type="protein sequence ID" value="PYH43170.1"/>
    <property type="molecule type" value="Genomic_DNA"/>
</dbReference>
<evidence type="ECO:0000256" key="6">
    <source>
        <dbReference type="ARBA" id="ARBA00022989"/>
    </source>
</evidence>
<protein>
    <recommendedName>
        <fullName evidence="14">Potassium transport protein</fullName>
    </recommendedName>
</protein>
<dbReference type="PANTHER" id="PTHR31064:SF30">
    <property type="entry name" value="HIGH-AFFINITY POTASSIUM TRANSPORT PROTEIN-RELATED"/>
    <property type="match status" value="1"/>
</dbReference>
<dbReference type="GO" id="GO:0030007">
    <property type="term" value="P:intracellular potassium ion homeostasis"/>
    <property type="evidence" value="ECO:0007669"/>
    <property type="project" value="TreeGrafter"/>
</dbReference>
<feature type="compositionally biased region" description="Acidic residues" evidence="10">
    <location>
        <begin position="729"/>
        <end position="758"/>
    </location>
</feature>
<evidence type="ECO:0000256" key="8">
    <source>
        <dbReference type="ARBA" id="ARBA00023136"/>
    </source>
</evidence>
<evidence type="ECO:0000256" key="2">
    <source>
        <dbReference type="ARBA" id="ARBA00022448"/>
    </source>
</evidence>
<feature type="transmembrane region" description="Helical" evidence="11">
    <location>
        <begin position="516"/>
        <end position="533"/>
    </location>
</feature>
<keyword evidence="5" id="KW-0630">Potassium</keyword>
<dbReference type="GO" id="GO:0005886">
    <property type="term" value="C:plasma membrane"/>
    <property type="evidence" value="ECO:0007669"/>
    <property type="project" value="TreeGrafter"/>
</dbReference>
<sequence>MPLTHEPSKSPLRRYHHYIYIIFWAVSSSLVLYLAGGLSYLDALLLASGAATQTGLNPIDLNQLNFVQQFTLWGVSMVTNVIFINSLLVVIRLYWFRKRFRGVINEAKVLCRNQRNEWNQGLLEVGAENRPHVGISTERSADERPLLETVHDEDCTSDLVGSLPGRKYGAAAPAGSTSPHITFCDSEAEYEVKHHRHQSMSGTCSRRSLSPIFQRSSHDLDGLPALMWQPSIASYADWDEAQKEELGGIEYRALKTLFVILVCYFLVFHLLGILLFLAWVLPHKQYSQVLSAAGISRPWWAIFTAGSAFNDLGFTLTPDSMDAFHTAAFPLLVMTFLVVIGNTGFPCVLRLIIWTLSHFTSHGSPLDDELVYLLEHPRRCFTLLFPSAETWRLSAVLLLLNAIDLLIFYTLQESPRDTSITPGLRFVNGLFQIASTRTAGFSIAPLTSLHPATQVSFVVMMYISAFPIAIAMRKTNVYEERSLGIFYSDDNLSTSDTDGRSSHQSDSLAAHIQRQLGFDLWYVMLGFFLIAVAEGQRLQDNPDDRAFSLFPILFEIVSAYGTVGLSLGYPGTETSLCGEFGAAAKAIIIAMQVRGRHRGLPHALDHAILLPCEIGEVDEEGGLSEPLRWWMRSYFTSLARRRQQKKMSITQTYYLAHTARRKLTREASRADHDLRLLVGHANLLDSLMLELADAEREQEHWFNQTVSGVTKSSHHSEPRHIQWAETVVEDPEEDWDAEDLSDADSDVSEDDSDYDEDHYEPTSYSPVRRRAPSPVAIITEKEVEEDDDSDSDSDFEYDDEEDLEELTLTRSPSRQTPPELLSDSDGESEDDTMPPSPPQPTLEAFDEKEAQAAEIPLSPTDLENGYYLPGRAPSTMLEAY</sequence>
<proteinExistence type="predicted"/>
<keyword evidence="4 11" id="KW-0812">Transmembrane</keyword>
<keyword evidence="13" id="KW-1185">Reference proteome</keyword>
<keyword evidence="7" id="KW-0406">Ion transport</keyword>
<dbReference type="Pfam" id="PF02386">
    <property type="entry name" value="TrkH"/>
    <property type="match status" value="1"/>
</dbReference>
<keyword evidence="8 11" id="KW-0472">Membrane</keyword>
<evidence type="ECO:0000256" key="1">
    <source>
        <dbReference type="ARBA" id="ARBA00004141"/>
    </source>
</evidence>
<dbReference type="Proteomes" id="UP000248349">
    <property type="component" value="Unassembled WGS sequence"/>
</dbReference>
<dbReference type="InterPro" id="IPR004773">
    <property type="entry name" value="K/Na_transp_Trk1/HKT1"/>
</dbReference>
<evidence type="ECO:0000256" key="10">
    <source>
        <dbReference type="SAM" id="MobiDB-lite"/>
    </source>
</evidence>
<dbReference type="PANTHER" id="PTHR31064">
    <property type="entry name" value="POTASSIUM TRANSPORT PROTEIN DDB_G0292412-RELATED"/>
    <property type="match status" value="1"/>
</dbReference>
<organism evidence="12 13">
    <name type="scientific">Aspergillus saccharolyticus JOP 1030-1</name>
    <dbReference type="NCBI Taxonomy" id="1450539"/>
    <lineage>
        <taxon>Eukaryota</taxon>
        <taxon>Fungi</taxon>
        <taxon>Dikarya</taxon>
        <taxon>Ascomycota</taxon>
        <taxon>Pezizomycotina</taxon>
        <taxon>Eurotiomycetes</taxon>
        <taxon>Eurotiomycetidae</taxon>
        <taxon>Eurotiales</taxon>
        <taxon>Aspergillaceae</taxon>
        <taxon>Aspergillus</taxon>
        <taxon>Aspergillus subgen. Circumdati</taxon>
    </lineage>
</organism>
<dbReference type="InterPro" id="IPR051143">
    <property type="entry name" value="TrkH_K-transport"/>
</dbReference>
<feature type="region of interest" description="Disordered" evidence="10">
    <location>
        <begin position="729"/>
        <end position="880"/>
    </location>
</feature>
<dbReference type="GeneID" id="37078773"/>
<dbReference type="OrthoDB" id="9999863at2759"/>
<dbReference type="GO" id="GO:0140107">
    <property type="term" value="F:high-affinity potassium ion transmembrane transporter activity"/>
    <property type="evidence" value="ECO:0007669"/>
    <property type="project" value="TreeGrafter"/>
</dbReference>
<evidence type="ECO:0000256" key="4">
    <source>
        <dbReference type="ARBA" id="ARBA00022692"/>
    </source>
</evidence>
<reference evidence="12 13" key="1">
    <citation type="submission" date="2016-12" db="EMBL/GenBank/DDBJ databases">
        <title>The genomes of Aspergillus section Nigri reveals drivers in fungal speciation.</title>
        <authorList>
            <consortium name="DOE Joint Genome Institute"/>
            <person name="Vesth T.C."/>
            <person name="Nybo J."/>
            <person name="Theobald S."/>
            <person name="Brandl J."/>
            <person name="Frisvad J.C."/>
            <person name="Nielsen K.F."/>
            <person name="Lyhne E.K."/>
            <person name="Kogle M.E."/>
            <person name="Kuo A."/>
            <person name="Riley R."/>
            <person name="Clum A."/>
            <person name="Nolan M."/>
            <person name="Lipzen A."/>
            <person name="Salamov A."/>
            <person name="Henrissat B."/>
            <person name="Wiebenga A."/>
            <person name="De Vries R.P."/>
            <person name="Grigoriev I.V."/>
            <person name="Mortensen U.H."/>
            <person name="Andersen M.R."/>
            <person name="Baker S.E."/>
        </authorList>
    </citation>
    <scope>NUCLEOTIDE SEQUENCE [LARGE SCALE GENOMIC DNA]</scope>
    <source>
        <strain evidence="12 13">JOP 1030-1</strain>
    </source>
</reference>
<dbReference type="STRING" id="1450539.A0A318ZHK1"/>
<evidence type="ECO:0008006" key="14">
    <source>
        <dbReference type="Google" id="ProtNLM"/>
    </source>
</evidence>
<feature type="compositionally biased region" description="Acidic residues" evidence="10">
    <location>
        <begin position="822"/>
        <end position="832"/>
    </location>
</feature>
<feature type="transmembrane region" description="Helical" evidence="11">
    <location>
        <begin position="70"/>
        <end position="95"/>
    </location>
</feature>
<dbReference type="GO" id="GO:1990573">
    <property type="term" value="P:potassium ion import across plasma membrane"/>
    <property type="evidence" value="ECO:0007669"/>
    <property type="project" value="TreeGrafter"/>
</dbReference>
<gene>
    <name evidence="12" type="ORF">BP01DRAFT_384866</name>
</gene>
<evidence type="ECO:0000256" key="9">
    <source>
        <dbReference type="SAM" id="Coils"/>
    </source>
</evidence>
<name>A0A318ZHK1_9EURO</name>
<feature type="transmembrane region" description="Helical" evidence="11">
    <location>
        <begin position="452"/>
        <end position="472"/>
    </location>
</feature>
<evidence type="ECO:0000256" key="5">
    <source>
        <dbReference type="ARBA" id="ARBA00022958"/>
    </source>
</evidence>
<comment type="subcellular location">
    <subcellularLocation>
        <location evidence="1">Membrane</location>
        <topology evidence="1">Multi-pass membrane protein</topology>
    </subcellularLocation>
</comment>
<feature type="transmembrane region" description="Helical" evidence="11">
    <location>
        <begin position="18"/>
        <end position="36"/>
    </location>
</feature>
<dbReference type="NCBIfam" id="TIGR00934">
    <property type="entry name" value="2a38euk"/>
    <property type="match status" value="1"/>
</dbReference>
<evidence type="ECO:0000313" key="13">
    <source>
        <dbReference type="Proteomes" id="UP000248349"/>
    </source>
</evidence>
<dbReference type="InterPro" id="IPR003445">
    <property type="entry name" value="Cat_transpt"/>
</dbReference>
<keyword evidence="2" id="KW-0813">Transport</keyword>
<evidence type="ECO:0000256" key="3">
    <source>
        <dbReference type="ARBA" id="ARBA00022538"/>
    </source>
</evidence>
<keyword evidence="3" id="KW-0633">Potassium transport</keyword>
<feature type="coiled-coil region" evidence="9">
    <location>
        <begin position="677"/>
        <end position="704"/>
    </location>
</feature>